<evidence type="ECO:0000313" key="5">
    <source>
        <dbReference type="Proteomes" id="UP000886607"/>
    </source>
</evidence>
<evidence type="ECO:0000259" key="1">
    <source>
        <dbReference type="Pfam" id="PF21758"/>
    </source>
</evidence>
<reference evidence="3" key="2">
    <citation type="journal article" date="2020" name="Int. Dairy J.">
        <title>Lactic acid bacterial diversity in Brie cheese focusing on salt concentration and pH of isolation medium and characterisation of halophilic and alkaliphilic lactic acid bacterial isolates.</title>
        <authorList>
            <person name="Unno R."/>
            <person name="Matsutani M."/>
            <person name="Suzuki T."/>
            <person name="Kodama K."/>
            <person name="Matsushita H."/>
            <person name="Yamasato K."/>
            <person name="Koizumi Y."/>
            <person name="Ishikawa M."/>
        </authorList>
    </citation>
    <scope>NUCLEOTIDE SEQUENCE</scope>
    <source>
        <strain evidence="3">7C1</strain>
        <strain evidence="2">8C4</strain>
    </source>
</reference>
<sequence>MTAKSFQITAADFTMTSEVKIIGKDLLITVTGGNTPHIGTVTTITKETTCQTIRFPSHDGRFHKDDVLAETIARVIQPDLPGNCTITAGVHVNGISQEQIEASFTMAEKLGEKLRNWLQETSFDVAEPIYKKIK</sequence>
<name>A0AAN4UDE3_9ENTE</name>
<dbReference type="Pfam" id="PF21758">
    <property type="entry name" value="PAC_bac"/>
    <property type="match status" value="1"/>
</dbReference>
<dbReference type="Proteomes" id="UP000886607">
    <property type="component" value="Unassembled WGS sequence"/>
</dbReference>
<keyword evidence="5" id="KW-1185">Reference proteome</keyword>
<dbReference type="EMBL" id="BKBO01000044">
    <property type="protein sequence ID" value="GEQ50334.1"/>
    <property type="molecule type" value="Genomic_DNA"/>
</dbReference>
<proteinExistence type="predicted"/>
<reference evidence="3" key="1">
    <citation type="submission" date="2019-08" db="EMBL/GenBank/DDBJ databases">
        <authorList>
            <person name="Ishikawa M."/>
            <person name="Suzuki T."/>
            <person name="Matsutani M."/>
        </authorList>
    </citation>
    <scope>NUCLEOTIDE SEQUENCE</scope>
    <source>
        <strain evidence="3">7C1</strain>
        <strain evidence="2">8C4</strain>
    </source>
</reference>
<dbReference type="Proteomes" id="UP000886597">
    <property type="component" value="Unassembled WGS sequence"/>
</dbReference>
<dbReference type="InterPro" id="IPR048844">
    <property type="entry name" value="LpdD_chaperone-like"/>
</dbReference>
<dbReference type="EMBL" id="BKBQ01000042">
    <property type="protein sequence ID" value="GEQ55318.1"/>
    <property type="molecule type" value="Genomic_DNA"/>
</dbReference>
<comment type="caution">
    <text evidence="3">The sequence shown here is derived from an EMBL/GenBank/DDBJ whole genome shotgun (WGS) entry which is preliminary data.</text>
</comment>
<evidence type="ECO:0000313" key="4">
    <source>
        <dbReference type="Proteomes" id="UP000886597"/>
    </source>
</evidence>
<evidence type="ECO:0000313" key="3">
    <source>
        <dbReference type="EMBL" id="GEQ55318.1"/>
    </source>
</evidence>
<feature type="domain" description="Prenylated flavin chaperone LpdD-like" evidence="1">
    <location>
        <begin position="11"/>
        <end position="119"/>
    </location>
</feature>
<organism evidence="3 4">
    <name type="scientific">Tetragenococcus koreensis</name>
    <dbReference type="NCBI Taxonomy" id="290335"/>
    <lineage>
        <taxon>Bacteria</taxon>
        <taxon>Bacillati</taxon>
        <taxon>Bacillota</taxon>
        <taxon>Bacilli</taxon>
        <taxon>Lactobacillales</taxon>
        <taxon>Enterococcaceae</taxon>
        <taxon>Tetragenococcus</taxon>
    </lineage>
</organism>
<dbReference type="AlphaFoldDB" id="A0AAN4UDE3"/>
<evidence type="ECO:0000313" key="2">
    <source>
        <dbReference type="EMBL" id="GEQ50334.1"/>
    </source>
</evidence>
<protein>
    <recommendedName>
        <fullName evidence="1">Prenylated flavin chaperone LpdD-like domain-containing protein</fullName>
    </recommendedName>
</protein>
<gene>
    <name evidence="2" type="ORF">TK11N_21860</name>
    <name evidence="3" type="ORF">TK2N_21620</name>
</gene>
<dbReference type="RefSeq" id="WP_202584435.1">
    <property type="nucleotide sequence ID" value="NZ_BKBO01000044.1"/>
</dbReference>
<accession>A0AAN4UDE3</accession>